<dbReference type="EMBL" id="CM035440">
    <property type="protein sequence ID" value="KAH7282236.1"/>
    <property type="molecule type" value="Genomic_DNA"/>
</dbReference>
<evidence type="ECO:0000256" key="1">
    <source>
        <dbReference type="SAM" id="Phobius"/>
    </source>
</evidence>
<accession>A0A8T2QEW0</accession>
<gene>
    <name evidence="2" type="ORF">KP509_35G020900</name>
</gene>
<feature type="transmembrane region" description="Helical" evidence="1">
    <location>
        <begin position="17"/>
        <end position="37"/>
    </location>
</feature>
<evidence type="ECO:0000313" key="2">
    <source>
        <dbReference type="EMBL" id="KAH7282236.1"/>
    </source>
</evidence>
<evidence type="ECO:0000313" key="3">
    <source>
        <dbReference type="Proteomes" id="UP000825935"/>
    </source>
</evidence>
<keyword evidence="3" id="KW-1185">Reference proteome</keyword>
<name>A0A8T2QEW0_CERRI</name>
<comment type="caution">
    <text evidence="2">The sequence shown here is derived from an EMBL/GenBank/DDBJ whole genome shotgun (WGS) entry which is preliminary data.</text>
</comment>
<reference evidence="2" key="1">
    <citation type="submission" date="2021-08" db="EMBL/GenBank/DDBJ databases">
        <title>WGS assembly of Ceratopteris richardii.</title>
        <authorList>
            <person name="Marchant D.B."/>
            <person name="Chen G."/>
            <person name="Jenkins J."/>
            <person name="Shu S."/>
            <person name="Leebens-Mack J."/>
            <person name="Grimwood J."/>
            <person name="Schmutz J."/>
            <person name="Soltis P."/>
            <person name="Soltis D."/>
            <person name="Chen Z.-H."/>
        </authorList>
    </citation>
    <scope>NUCLEOTIDE SEQUENCE</scope>
    <source>
        <strain evidence="2">Whitten #5841</strain>
        <tissue evidence="2">Leaf</tissue>
    </source>
</reference>
<keyword evidence="1" id="KW-1133">Transmembrane helix</keyword>
<keyword evidence="1" id="KW-0812">Transmembrane</keyword>
<dbReference type="AlphaFoldDB" id="A0A8T2QEW0"/>
<proteinExistence type="predicted"/>
<sequence length="117" mass="13547">MRERERGNVHLCENCSFVLLMICFICVYSIGDVCYLCEKTEKKRANELCPPPASPDSRHRQLLQGCERFNSHHLHSTVADSSSFCTCSQHIYFSDTEREEREERERALLCPPSLYSA</sequence>
<protein>
    <submittedName>
        <fullName evidence="2">Uncharacterized protein</fullName>
    </submittedName>
</protein>
<organism evidence="2 3">
    <name type="scientific">Ceratopteris richardii</name>
    <name type="common">Triangle waterfern</name>
    <dbReference type="NCBI Taxonomy" id="49495"/>
    <lineage>
        <taxon>Eukaryota</taxon>
        <taxon>Viridiplantae</taxon>
        <taxon>Streptophyta</taxon>
        <taxon>Embryophyta</taxon>
        <taxon>Tracheophyta</taxon>
        <taxon>Polypodiopsida</taxon>
        <taxon>Polypodiidae</taxon>
        <taxon>Polypodiales</taxon>
        <taxon>Pteridineae</taxon>
        <taxon>Pteridaceae</taxon>
        <taxon>Parkerioideae</taxon>
        <taxon>Ceratopteris</taxon>
    </lineage>
</organism>
<keyword evidence="1" id="KW-0472">Membrane</keyword>
<dbReference type="Proteomes" id="UP000825935">
    <property type="component" value="Chromosome 35"/>
</dbReference>